<comment type="caution">
    <text evidence="1">The sequence shown here is derived from an EMBL/GenBank/DDBJ whole genome shotgun (WGS) entry which is preliminary data.</text>
</comment>
<proteinExistence type="predicted"/>
<dbReference type="EMBL" id="DACRBY010000001">
    <property type="protein sequence ID" value="HAS8538472.1"/>
    <property type="molecule type" value="Genomic_DNA"/>
</dbReference>
<protein>
    <submittedName>
        <fullName evidence="1">Uncharacterized protein</fullName>
    </submittedName>
</protein>
<sequence>MNFINAWYFLQEHRVFNCLEVTILPENQKPTSKRKISSRRSYFDESLTILVLESDNQESHKICLEAGPILIDENNQIAFSHDYALDVYEDTFERAVISLAEQVSEVYGTCMTTNIIERTTEA</sequence>
<gene>
    <name evidence="1" type="ORF">I7730_01500</name>
</gene>
<reference evidence="1" key="1">
    <citation type="journal article" date="2018" name="Genome Biol.">
        <title>SKESA: strategic k-mer extension for scrupulous assemblies.</title>
        <authorList>
            <person name="Souvorov A."/>
            <person name="Agarwala R."/>
            <person name="Lipman D.J."/>
        </authorList>
    </citation>
    <scope>NUCLEOTIDE SEQUENCE</scope>
    <source>
        <strain evidence="1">BCW_3452</strain>
    </source>
</reference>
<accession>A0A8H9K7B4</accession>
<reference evidence="1" key="2">
    <citation type="submission" date="2019-01" db="EMBL/GenBank/DDBJ databases">
        <authorList>
            <consortium name="NCBI Pathogen Detection Project"/>
        </authorList>
    </citation>
    <scope>NUCLEOTIDE SEQUENCE</scope>
    <source>
        <strain evidence="1">BCW_3452</strain>
    </source>
</reference>
<evidence type="ECO:0000313" key="1">
    <source>
        <dbReference type="EMBL" id="HAS8538472.1"/>
    </source>
</evidence>
<dbReference type="Proteomes" id="UP000863257">
    <property type="component" value="Unassembled WGS sequence"/>
</dbReference>
<organism evidence="1">
    <name type="scientific">Vibrio vulnificus</name>
    <dbReference type="NCBI Taxonomy" id="672"/>
    <lineage>
        <taxon>Bacteria</taxon>
        <taxon>Pseudomonadati</taxon>
        <taxon>Pseudomonadota</taxon>
        <taxon>Gammaproteobacteria</taxon>
        <taxon>Vibrionales</taxon>
        <taxon>Vibrionaceae</taxon>
        <taxon>Vibrio</taxon>
    </lineage>
</organism>
<dbReference type="AlphaFoldDB" id="A0A8H9K7B4"/>
<name>A0A8H9K7B4_VIBVL</name>